<evidence type="ECO:0000259" key="7">
    <source>
        <dbReference type="PROSITE" id="PS50893"/>
    </source>
</evidence>
<dbReference type="RefSeq" id="WP_091975867.1">
    <property type="nucleotide sequence ID" value="NZ_FODF01000012.1"/>
</dbReference>
<feature type="domain" description="ABC transporter" evidence="7">
    <location>
        <begin position="2"/>
        <end position="248"/>
    </location>
</feature>
<dbReference type="Pfam" id="PF00005">
    <property type="entry name" value="ABC_tran"/>
    <property type="match status" value="1"/>
</dbReference>
<dbReference type="GO" id="GO:0005886">
    <property type="term" value="C:plasma membrane"/>
    <property type="evidence" value="ECO:0007669"/>
    <property type="project" value="UniProtKB-SubCell"/>
</dbReference>
<evidence type="ECO:0000256" key="6">
    <source>
        <dbReference type="ARBA" id="ARBA00023136"/>
    </source>
</evidence>
<gene>
    <name evidence="8" type="ORF">SAMN05216454_11216</name>
</gene>
<evidence type="ECO:0000313" key="8">
    <source>
        <dbReference type="EMBL" id="SEN77562.1"/>
    </source>
</evidence>
<sequence>MLELKNISKTFSNDSGFSNKVLDKVNLKVEKGEFVCIIGSNGTGKSTLLNIISGHTKETEGSIELNGKEINKLPEHIRTRNINRVFQNPSMGTCPTMSVRENLAMAMKKESLFGLKKCLSFREDVYRKAIEEFSPRLLNHIDTPVGSLSGGQRQSISLLMSSLSEPDILLLDEHTAALDPKTSDEIIELTDKIVRDRKITTLMVTHNLKHAINYGDRIIMLHKGNIIMDVRGEEKKNLTAEIILKSFEYAV</sequence>
<dbReference type="InterPro" id="IPR027417">
    <property type="entry name" value="P-loop_NTPase"/>
</dbReference>
<dbReference type="InterPro" id="IPR003439">
    <property type="entry name" value="ABC_transporter-like_ATP-bd"/>
</dbReference>
<accession>A0A1H8J9W5</accession>
<evidence type="ECO:0000256" key="4">
    <source>
        <dbReference type="ARBA" id="ARBA00022741"/>
    </source>
</evidence>
<dbReference type="AlphaFoldDB" id="A0A1H8J9W5"/>
<dbReference type="STRING" id="215200.SAMN05216454_11216"/>
<dbReference type="SMART" id="SM00382">
    <property type="entry name" value="AAA"/>
    <property type="match status" value="1"/>
</dbReference>
<dbReference type="SUPFAM" id="SSF52540">
    <property type="entry name" value="P-loop containing nucleoside triphosphate hydrolases"/>
    <property type="match status" value="1"/>
</dbReference>
<proteinExistence type="predicted"/>
<keyword evidence="4" id="KW-0547">Nucleotide-binding</keyword>
<name>A0A1H8J9W5_9FIRM</name>
<dbReference type="Proteomes" id="UP000199512">
    <property type="component" value="Unassembled WGS sequence"/>
</dbReference>
<dbReference type="InterPro" id="IPR050166">
    <property type="entry name" value="ABC_transporter_ATP-bind"/>
</dbReference>
<evidence type="ECO:0000256" key="1">
    <source>
        <dbReference type="ARBA" id="ARBA00004202"/>
    </source>
</evidence>
<evidence type="ECO:0000313" key="9">
    <source>
        <dbReference type="Proteomes" id="UP000199512"/>
    </source>
</evidence>
<evidence type="ECO:0000256" key="3">
    <source>
        <dbReference type="ARBA" id="ARBA00022475"/>
    </source>
</evidence>
<keyword evidence="2" id="KW-0813">Transport</keyword>
<evidence type="ECO:0000256" key="5">
    <source>
        <dbReference type="ARBA" id="ARBA00022840"/>
    </source>
</evidence>
<dbReference type="GO" id="GO:0005524">
    <property type="term" value="F:ATP binding"/>
    <property type="evidence" value="ECO:0007669"/>
    <property type="project" value="UniProtKB-KW"/>
</dbReference>
<comment type="subcellular location">
    <subcellularLocation>
        <location evidence="1">Cell membrane</location>
        <topology evidence="1">Peripheral membrane protein</topology>
    </subcellularLocation>
</comment>
<dbReference type="OrthoDB" id="9776369at2"/>
<dbReference type="PANTHER" id="PTHR42788">
    <property type="entry name" value="TAURINE IMPORT ATP-BINDING PROTEIN-RELATED"/>
    <property type="match status" value="1"/>
</dbReference>
<dbReference type="PANTHER" id="PTHR42788:SF7">
    <property type="entry name" value="NITRATE ABC TRANSPORTER ATP-BINDING PROTEIN"/>
    <property type="match status" value="1"/>
</dbReference>
<dbReference type="EMBL" id="FODF01000012">
    <property type="protein sequence ID" value="SEN77562.1"/>
    <property type="molecule type" value="Genomic_DNA"/>
</dbReference>
<dbReference type="Gene3D" id="3.40.50.300">
    <property type="entry name" value="P-loop containing nucleotide triphosphate hydrolases"/>
    <property type="match status" value="1"/>
</dbReference>
<keyword evidence="6" id="KW-0472">Membrane</keyword>
<protein>
    <submittedName>
        <fullName evidence="8">Putative ABC transport system ATP-binding protein</fullName>
    </submittedName>
</protein>
<reference evidence="8 9" key="1">
    <citation type="submission" date="2016-10" db="EMBL/GenBank/DDBJ databases">
        <authorList>
            <person name="de Groot N.N."/>
        </authorList>
    </citation>
    <scope>NUCLEOTIDE SEQUENCE [LARGE SCALE GENOMIC DNA]</scope>
    <source>
        <strain evidence="8 9">Calf135</strain>
    </source>
</reference>
<dbReference type="PROSITE" id="PS50893">
    <property type="entry name" value="ABC_TRANSPORTER_2"/>
    <property type="match status" value="1"/>
</dbReference>
<evidence type="ECO:0000256" key="2">
    <source>
        <dbReference type="ARBA" id="ARBA00022448"/>
    </source>
</evidence>
<organism evidence="8 9">
    <name type="scientific">Peptostreptococcus russellii</name>
    <dbReference type="NCBI Taxonomy" id="215200"/>
    <lineage>
        <taxon>Bacteria</taxon>
        <taxon>Bacillati</taxon>
        <taxon>Bacillota</taxon>
        <taxon>Clostridia</taxon>
        <taxon>Peptostreptococcales</taxon>
        <taxon>Peptostreptococcaceae</taxon>
        <taxon>Peptostreptococcus</taxon>
    </lineage>
</organism>
<keyword evidence="5 8" id="KW-0067">ATP-binding</keyword>
<keyword evidence="9" id="KW-1185">Reference proteome</keyword>
<keyword evidence="3" id="KW-1003">Cell membrane</keyword>
<dbReference type="GO" id="GO:0016887">
    <property type="term" value="F:ATP hydrolysis activity"/>
    <property type="evidence" value="ECO:0007669"/>
    <property type="project" value="InterPro"/>
</dbReference>
<dbReference type="InterPro" id="IPR003593">
    <property type="entry name" value="AAA+_ATPase"/>
</dbReference>